<sequence length="130" mass="14376">MGKMIIEGHEFEPLSLDDALNGCYGQIIMGIVDSLLADDGDVATCFVNADDFDVSDGGWNPGAWDEFLAELEELDERFGADVVGLVVEVDAGFDPRDENTWPDDGIAATFFDQFTRLFGVDRQSPEFWEV</sequence>
<accession>A0A087AF86</accession>
<dbReference type="STRING" id="35760.BCHO_0855"/>
<name>A0A087AF86_9BIFI</name>
<dbReference type="AlphaFoldDB" id="A0A087AF86"/>
<evidence type="ECO:0000313" key="1">
    <source>
        <dbReference type="EMBL" id="KFI57436.1"/>
    </source>
</evidence>
<keyword evidence="2" id="KW-1185">Reference proteome</keyword>
<gene>
    <name evidence="1" type="ORF">BCHO_0855</name>
</gene>
<reference evidence="1 2" key="1">
    <citation type="submission" date="2014-03" db="EMBL/GenBank/DDBJ databases">
        <title>Genomics of Bifidobacteria.</title>
        <authorList>
            <person name="Ventura M."/>
            <person name="Milani C."/>
            <person name="Lugli G.A."/>
        </authorList>
    </citation>
    <scope>NUCLEOTIDE SEQUENCE [LARGE SCALE GENOMIC DNA]</scope>
    <source>
        <strain evidence="1 2">LMG 10510</strain>
    </source>
</reference>
<proteinExistence type="predicted"/>
<dbReference type="OrthoDB" id="9908015at2"/>
<dbReference type="RefSeq" id="WP_034256232.1">
    <property type="nucleotide sequence ID" value="NZ_JGYU01000005.1"/>
</dbReference>
<comment type="caution">
    <text evidence="1">The sequence shown here is derived from an EMBL/GenBank/DDBJ whole genome shotgun (WGS) entry which is preliminary data.</text>
</comment>
<organism evidence="1 2">
    <name type="scientific">Bifidobacterium choerinum</name>
    <dbReference type="NCBI Taxonomy" id="35760"/>
    <lineage>
        <taxon>Bacteria</taxon>
        <taxon>Bacillati</taxon>
        <taxon>Actinomycetota</taxon>
        <taxon>Actinomycetes</taxon>
        <taxon>Bifidobacteriales</taxon>
        <taxon>Bifidobacteriaceae</taxon>
        <taxon>Bifidobacterium</taxon>
    </lineage>
</organism>
<protein>
    <submittedName>
        <fullName evidence="1">Uncharacterized protein</fullName>
    </submittedName>
</protein>
<evidence type="ECO:0000313" key="2">
    <source>
        <dbReference type="Proteomes" id="UP000028995"/>
    </source>
</evidence>
<dbReference type="Proteomes" id="UP000028995">
    <property type="component" value="Unassembled WGS sequence"/>
</dbReference>
<dbReference type="EMBL" id="JGYU01000005">
    <property type="protein sequence ID" value="KFI57436.1"/>
    <property type="molecule type" value="Genomic_DNA"/>
</dbReference>